<dbReference type="InterPro" id="IPR052155">
    <property type="entry name" value="Biofilm_reg_signaling"/>
</dbReference>
<protein>
    <recommendedName>
        <fullName evidence="9">GGDEF domain-containing protein</fullName>
    </recommendedName>
</protein>
<dbReference type="PROSITE" id="PS50113">
    <property type="entry name" value="PAC"/>
    <property type="match status" value="1"/>
</dbReference>
<name>A0A2K9LQI8_9GAMM</name>
<dbReference type="PANTHER" id="PTHR44757:SF4">
    <property type="entry name" value="DIGUANYLATE CYCLASE DGCE-RELATED"/>
    <property type="match status" value="1"/>
</dbReference>
<dbReference type="NCBIfam" id="TIGR00229">
    <property type="entry name" value="sensory_box"/>
    <property type="match status" value="1"/>
</dbReference>
<feature type="domain" description="EAL" evidence="5">
    <location>
        <begin position="699"/>
        <end position="952"/>
    </location>
</feature>
<evidence type="ECO:0000259" key="3">
    <source>
        <dbReference type="PROSITE" id="PS50112"/>
    </source>
</evidence>
<dbReference type="Gene3D" id="3.30.70.270">
    <property type="match status" value="1"/>
</dbReference>
<dbReference type="Pfam" id="PF00990">
    <property type="entry name" value="GGDEF"/>
    <property type="match status" value="1"/>
</dbReference>
<gene>
    <name evidence="7" type="ORF">Kalk_19710</name>
</gene>
<dbReference type="InterPro" id="IPR000700">
    <property type="entry name" value="PAS-assoc_C"/>
</dbReference>
<dbReference type="AlphaFoldDB" id="A0A2K9LQI8"/>
<keyword evidence="2" id="KW-0472">Membrane</keyword>
<evidence type="ECO:0000256" key="1">
    <source>
        <dbReference type="ARBA" id="ARBA00001946"/>
    </source>
</evidence>
<dbReference type="CDD" id="cd01948">
    <property type="entry name" value="EAL"/>
    <property type="match status" value="1"/>
</dbReference>
<dbReference type="GO" id="GO:0003824">
    <property type="term" value="F:catalytic activity"/>
    <property type="evidence" value="ECO:0007669"/>
    <property type="project" value="UniProtKB-ARBA"/>
</dbReference>
<dbReference type="CDD" id="cd01949">
    <property type="entry name" value="GGDEF"/>
    <property type="match status" value="1"/>
</dbReference>
<dbReference type="Pfam" id="PF14827">
    <property type="entry name" value="dCache_3"/>
    <property type="match status" value="1"/>
</dbReference>
<organism evidence="7 8">
    <name type="scientific">Ketobacter alkanivorans</name>
    <dbReference type="NCBI Taxonomy" id="1917421"/>
    <lineage>
        <taxon>Bacteria</taxon>
        <taxon>Pseudomonadati</taxon>
        <taxon>Pseudomonadota</taxon>
        <taxon>Gammaproteobacteria</taxon>
        <taxon>Pseudomonadales</taxon>
        <taxon>Ketobacteraceae</taxon>
        <taxon>Ketobacter</taxon>
    </lineage>
</organism>
<dbReference type="InterPro" id="IPR000014">
    <property type="entry name" value="PAS"/>
</dbReference>
<evidence type="ECO:0000259" key="4">
    <source>
        <dbReference type="PROSITE" id="PS50113"/>
    </source>
</evidence>
<dbReference type="PROSITE" id="PS50887">
    <property type="entry name" value="GGDEF"/>
    <property type="match status" value="1"/>
</dbReference>
<dbReference type="CDD" id="cd00130">
    <property type="entry name" value="PAS"/>
    <property type="match status" value="1"/>
</dbReference>
<feature type="transmembrane region" description="Helical" evidence="2">
    <location>
        <begin position="17"/>
        <end position="37"/>
    </location>
</feature>
<feature type="domain" description="PAS" evidence="3">
    <location>
        <begin position="397"/>
        <end position="468"/>
    </location>
</feature>
<dbReference type="RefSeq" id="WP_101895890.1">
    <property type="nucleotide sequence ID" value="NZ_CP022684.1"/>
</dbReference>
<dbReference type="SUPFAM" id="SSF55785">
    <property type="entry name" value="PYP-like sensor domain (PAS domain)"/>
    <property type="match status" value="1"/>
</dbReference>
<keyword evidence="2" id="KW-0812">Transmembrane</keyword>
<evidence type="ECO:0000259" key="6">
    <source>
        <dbReference type="PROSITE" id="PS50887"/>
    </source>
</evidence>
<dbReference type="EMBL" id="CP022684">
    <property type="protein sequence ID" value="AUM14517.1"/>
    <property type="molecule type" value="Genomic_DNA"/>
</dbReference>
<dbReference type="PANTHER" id="PTHR44757">
    <property type="entry name" value="DIGUANYLATE CYCLASE DGCP"/>
    <property type="match status" value="1"/>
</dbReference>
<dbReference type="InterPro" id="IPR000160">
    <property type="entry name" value="GGDEF_dom"/>
</dbReference>
<dbReference type="InterPro" id="IPR043128">
    <property type="entry name" value="Rev_trsase/Diguanyl_cyclase"/>
</dbReference>
<evidence type="ECO:0000259" key="5">
    <source>
        <dbReference type="PROSITE" id="PS50883"/>
    </source>
</evidence>
<dbReference type="SUPFAM" id="SSF55073">
    <property type="entry name" value="Nucleotide cyclase"/>
    <property type="match status" value="1"/>
</dbReference>
<dbReference type="SMART" id="SM00052">
    <property type="entry name" value="EAL"/>
    <property type="match status" value="1"/>
</dbReference>
<comment type="cofactor">
    <cofactor evidence="1">
        <name>Mg(2+)</name>
        <dbReference type="ChEBI" id="CHEBI:18420"/>
    </cofactor>
</comment>
<proteinExistence type="predicted"/>
<dbReference type="SMART" id="SM00267">
    <property type="entry name" value="GGDEF"/>
    <property type="match status" value="1"/>
</dbReference>
<dbReference type="InterPro" id="IPR029787">
    <property type="entry name" value="Nucleotide_cyclase"/>
</dbReference>
<evidence type="ECO:0000313" key="7">
    <source>
        <dbReference type="EMBL" id="AUM14517.1"/>
    </source>
</evidence>
<evidence type="ECO:0000313" key="8">
    <source>
        <dbReference type="Proteomes" id="UP000235116"/>
    </source>
</evidence>
<dbReference type="SUPFAM" id="SSF141868">
    <property type="entry name" value="EAL domain-like"/>
    <property type="match status" value="1"/>
</dbReference>
<keyword evidence="2" id="KW-1133">Transmembrane helix</keyword>
<dbReference type="InterPro" id="IPR035919">
    <property type="entry name" value="EAL_sf"/>
</dbReference>
<dbReference type="NCBIfam" id="TIGR00254">
    <property type="entry name" value="GGDEF"/>
    <property type="match status" value="1"/>
</dbReference>
<sequence length="959" mass="108588">MTDHTSDHSKRFISLKWRALALTSALLVIVFTIFMMASRYSSQLQLRELGKDRTHRYVEQLEALLERQVLRMQSISGVLVQFEGVESAIRAGQSDAIIKRIQPFWSRLQDESSINSVVIFSPSDDVLLWQGDPRIPPDMVEKFRSDWKSRSALSCFDTCEVYTVVPLELEGWGKGMVVFGAYMDQVIQRLHALSKADISLAVRRNQGAVDKANNLSGWGSDVVYATNQSGSLGMLQQLARQHSRAEVFNGILVQQKNRFFEVVLRPLRGAVFPRQGELYIVSDVTAEMMQHQNLQRNGLVFGVVGLIFAELVLLTTLWGPLNRLRAMASVLPMLATQKFTHIRQELTALHRDIPFSDESDVLNSSAMRLSHLLEELQSELHSRAEELEKKTVDLEAEKHFVQGILDTAHALILTQDRTGTIAMVNHHCSWITGYDTGELVGKSFFWLLPQSEQLPDLQFQINELANGFRNELHHESAVVRKDGTTMHMAWYHSLLPNSKEGHQILSIALDISERKEAEERLGWLASHDTLTGLFNRRRFGEELQKSISHAKRYDRSGAILFFDLDQFKDVNDTSGHKVGDDLLRRVSERLRIEARDSDLIFRLGGDEFAMLVREVDMEGAAKVAARLCDALNGVEVMGSNRVHRVSSSIGVALFPDHGEYVDDLVANADIAMYQAKASGRNGWHIYSPEEQDRERTHERVYWNEKVKEALSTDSLNVAFQPIQNIAEQRLSHFEALLRVSDEEGKPLPTFKFIQSAETSGLIQEVDLRIVDKVLEYKQKLERQGIAAVFAINLSGISFRNPNLYDEISRKLKHYNVNTEEIIFEITETSAVEDAVSTAEKMRDIKKLGCKFALDDFGVGFSSLYHIKQLPIDLVKIDGSFIRHLVTEAEDRALVKAVVEVAKVFGLVTVAEFVENQEILDILKELGVDYAQGYHISKPEPFDSVWGDQFQSDEETISSE</sequence>
<accession>A0A2K9LQI8</accession>
<dbReference type="Gene3D" id="3.30.450.20">
    <property type="entry name" value="PAS domain"/>
    <property type="match status" value="1"/>
</dbReference>
<dbReference type="PROSITE" id="PS50112">
    <property type="entry name" value="PAS"/>
    <property type="match status" value="1"/>
</dbReference>
<dbReference type="Pfam" id="PF00563">
    <property type="entry name" value="EAL"/>
    <property type="match status" value="1"/>
</dbReference>
<dbReference type="InterPro" id="IPR001633">
    <property type="entry name" value="EAL_dom"/>
</dbReference>
<dbReference type="Proteomes" id="UP000235116">
    <property type="component" value="Chromosome"/>
</dbReference>
<dbReference type="KEGG" id="kak:Kalk_19710"/>
<dbReference type="OrthoDB" id="9787514at2"/>
<dbReference type="Gene3D" id="3.20.20.450">
    <property type="entry name" value="EAL domain"/>
    <property type="match status" value="1"/>
</dbReference>
<reference evidence="8" key="1">
    <citation type="submission" date="2017-08" db="EMBL/GenBank/DDBJ databases">
        <title>Direct submision.</title>
        <authorList>
            <person name="Kim S.-J."/>
            <person name="Rhee S.-K."/>
        </authorList>
    </citation>
    <scope>NUCLEOTIDE SEQUENCE [LARGE SCALE GENOMIC DNA]</scope>
    <source>
        <strain evidence="8">GI5</strain>
    </source>
</reference>
<dbReference type="InterPro" id="IPR029150">
    <property type="entry name" value="dCache_3"/>
</dbReference>
<evidence type="ECO:0008006" key="9">
    <source>
        <dbReference type="Google" id="ProtNLM"/>
    </source>
</evidence>
<dbReference type="PROSITE" id="PS50883">
    <property type="entry name" value="EAL"/>
    <property type="match status" value="1"/>
</dbReference>
<feature type="transmembrane region" description="Helical" evidence="2">
    <location>
        <begin position="298"/>
        <end position="321"/>
    </location>
</feature>
<dbReference type="Pfam" id="PF13426">
    <property type="entry name" value="PAS_9"/>
    <property type="match status" value="1"/>
</dbReference>
<feature type="domain" description="GGDEF" evidence="6">
    <location>
        <begin position="555"/>
        <end position="688"/>
    </location>
</feature>
<dbReference type="FunFam" id="3.30.70.270:FF:000001">
    <property type="entry name" value="Diguanylate cyclase domain protein"/>
    <property type="match status" value="1"/>
</dbReference>
<feature type="domain" description="PAC" evidence="4">
    <location>
        <begin position="472"/>
        <end position="523"/>
    </location>
</feature>
<dbReference type="InterPro" id="IPR035965">
    <property type="entry name" value="PAS-like_dom_sf"/>
</dbReference>
<keyword evidence="8" id="KW-1185">Reference proteome</keyword>
<evidence type="ECO:0000256" key="2">
    <source>
        <dbReference type="SAM" id="Phobius"/>
    </source>
</evidence>